<dbReference type="Proteomes" id="UP000288279">
    <property type="component" value="Unassembled WGS sequence"/>
</dbReference>
<organism evidence="2 3">
    <name type="scientific">Pseudidiomarina taiwanensis</name>
    <dbReference type="NCBI Taxonomy" id="337250"/>
    <lineage>
        <taxon>Bacteria</taxon>
        <taxon>Pseudomonadati</taxon>
        <taxon>Pseudomonadota</taxon>
        <taxon>Gammaproteobacteria</taxon>
        <taxon>Alteromonadales</taxon>
        <taxon>Idiomarinaceae</taxon>
        <taxon>Pseudidiomarina</taxon>
    </lineage>
</organism>
<keyword evidence="3" id="KW-1185">Reference proteome</keyword>
<dbReference type="InterPro" id="IPR021393">
    <property type="entry name" value="DUF3034"/>
</dbReference>
<accession>A0A432ZP13</accession>
<evidence type="ECO:0000313" key="3">
    <source>
        <dbReference type="Proteomes" id="UP000288279"/>
    </source>
</evidence>
<dbReference type="AlphaFoldDB" id="A0A432ZP13"/>
<dbReference type="RefSeq" id="WP_126825881.1">
    <property type="nucleotide sequence ID" value="NZ_PIQG01000001.1"/>
</dbReference>
<feature type="signal peptide" evidence="1">
    <location>
        <begin position="1"/>
        <end position="24"/>
    </location>
</feature>
<feature type="chain" id="PRO_5019061759" evidence="1">
    <location>
        <begin position="25"/>
        <end position="282"/>
    </location>
</feature>
<gene>
    <name evidence="2" type="ORF">CWI83_03790</name>
</gene>
<sequence length="282" mass="30510">MHTNKFVGVALAGLALAVVQPVYADQGRFIATGAATTIDGAGGGGIVPWATLSSYAEEGQWGATASLTEVNVDDFALSVSAASLTFDNRFEFSIARQRFDLSTIGGELEQDIIGVKTRLYGDLIYGDLPQISAGIQYKKNRRFDLPSAVGAVDDSGLDYYVSAAKAWLDGPFHRTWLANVTLRATRANQTGLLGFGGDQNDDYKLMTEAAVGMFINRHWAVGMEYKQKPNNLSFADEQHWRDYFVAYFPTKSVALVAAYADLGSIAGLDAQEGIYVSLQATF</sequence>
<proteinExistence type="predicted"/>
<name>A0A432ZP13_9GAMM</name>
<protein>
    <submittedName>
        <fullName evidence="2">DUF3034 domain-containing protein</fullName>
    </submittedName>
</protein>
<keyword evidence="1" id="KW-0732">Signal</keyword>
<dbReference type="Pfam" id="PF11231">
    <property type="entry name" value="DUF3034"/>
    <property type="match status" value="1"/>
</dbReference>
<comment type="caution">
    <text evidence="2">The sequence shown here is derived from an EMBL/GenBank/DDBJ whole genome shotgun (WGS) entry which is preliminary data.</text>
</comment>
<dbReference type="EMBL" id="PIQG01000001">
    <property type="protein sequence ID" value="RUO79627.1"/>
    <property type="molecule type" value="Genomic_DNA"/>
</dbReference>
<evidence type="ECO:0000313" key="2">
    <source>
        <dbReference type="EMBL" id="RUO79627.1"/>
    </source>
</evidence>
<dbReference type="OrthoDB" id="9126735at2"/>
<evidence type="ECO:0000256" key="1">
    <source>
        <dbReference type="SAM" id="SignalP"/>
    </source>
</evidence>
<reference evidence="2 3" key="1">
    <citation type="journal article" date="2011" name="Front. Microbiol.">
        <title>Genomic signatures of strain selection and enhancement in Bacillus atrophaeus var. globigii, a historical biowarfare simulant.</title>
        <authorList>
            <person name="Gibbons H.S."/>
            <person name="Broomall S.M."/>
            <person name="McNew L.A."/>
            <person name="Daligault H."/>
            <person name="Chapman C."/>
            <person name="Bruce D."/>
            <person name="Karavis M."/>
            <person name="Krepps M."/>
            <person name="McGregor P.A."/>
            <person name="Hong C."/>
            <person name="Park K.H."/>
            <person name="Akmal A."/>
            <person name="Feldman A."/>
            <person name="Lin J.S."/>
            <person name="Chang W.E."/>
            <person name="Higgs B.W."/>
            <person name="Demirev P."/>
            <person name="Lindquist J."/>
            <person name="Liem A."/>
            <person name="Fochler E."/>
            <person name="Read T.D."/>
            <person name="Tapia R."/>
            <person name="Johnson S."/>
            <person name="Bishop-Lilly K.A."/>
            <person name="Detter C."/>
            <person name="Han C."/>
            <person name="Sozhamannan S."/>
            <person name="Rosenzweig C.N."/>
            <person name="Skowronski E.W."/>
        </authorList>
    </citation>
    <scope>NUCLEOTIDE SEQUENCE [LARGE SCALE GENOMIC DNA]</scope>
    <source>
        <strain evidence="2 3">PIT1</strain>
    </source>
</reference>